<reference evidence="1 2" key="1">
    <citation type="submission" date="2020-08" db="EMBL/GenBank/DDBJ databases">
        <title>Genomic Encyclopedia of Type Strains, Phase III (KMG-III): the genomes of soil and plant-associated and newly described type strains.</title>
        <authorList>
            <person name="Whitman W."/>
        </authorList>
    </citation>
    <scope>NUCLEOTIDE SEQUENCE [LARGE SCALE GENOMIC DNA]</scope>
    <source>
        <strain evidence="1 2">CECT 8960</strain>
    </source>
</reference>
<proteinExistence type="predicted"/>
<evidence type="ECO:0000313" key="1">
    <source>
        <dbReference type="EMBL" id="MBB4907019.1"/>
    </source>
</evidence>
<dbReference type="InterPro" id="IPR050490">
    <property type="entry name" value="Bact_solute-bd_prot1"/>
</dbReference>
<dbReference type="AlphaFoldDB" id="A0A7W7VED8"/>
<dbReference type="Gene3D" id="3.40.190.10">
    <property type="entry name" value="Periplasmic binding protein-like II"/>
    <property type="match status" value="2"/>
</dbReference>
<dbReference type="Proteomes" id="UP000520767">
    <property type="component" value="Unassembled WGS sequence"/>
</dbReference>
<dbReference type="Pfam" id="PF01547">
    <property type="entry name" value="SBP_bac_1"/>
    <property type="match status" value="1"/>
</dbReference>
<keyword evidence="2" id="KW-1185">Reference proteome</keyword>
<name>A0A7W7VED8_9PSEU</name>
<organism evidence="1 2">
    <name type="scientific">Actinophytocola algeriensis</name>
    <dbReference type="NCBI Taxonomy" id="1768010"/>
    <lineage>
        <taxon>Bacteria</taxon>
        <taxon>Bacillati</taxon>
        <taxon>Actinomycetota</taxon>
        <taxon>Actinomycetes</taxon>
        <taxon>Pseudonocardiales</taxon>
        <taxon>Pseudonocardiaceae</taxon>
    </lineage>
</organism>
<dbReference type="SUPFAM" id="SSF53850">
    <property type="entry name" value="Periplasmic binding protein-like II"/>
    <property type="match status" value="1"/>
</dbReference>
<evidence type="ECO:0000313" key="2">
    <source>
        <dbReference type="Proteomes" id="UP000520767"/>
    </source>
</evidence>
<dbReference type="EMBL" id="JACHJQ010000003">
    <property type="protein sequence ID" value="MBB4907019.1"/>
    <property type="molecule type" value="Genomic_DNA"/>
</dbReference>
<comment type="caution">
    <text evidence="1">The sequence shown here is derived from an EMBL/GenBank/DDBJ whole genome shotgun (WGS) entry which is preliminary data.</text>
</comment>
<accession>A0A7W7VED8</accession>
<dbReference type="PANTHER" id="PTHR43649:SF14">
    <property type="entry name" value="BLR3389 PROTEIN"/>
    <property type="match status" value="1"/>
</dbReference>
<dbReference type="RefSeq" id="WP_184811149.1">
    <property type="nucleotide sequence ID" value="NZ_JACHJQ010000003.1"/>
</dbReference>
<dbReference type="PANTHER" id="PTHR43649">
    <property type="entry name" value="ARABINOSE-BINDING PROTEIN-RELATED"/>
    <property type="match status" value="1"/>
</dbReference>
<dbReference type="InterPro" id="IPR006059">
    <property type="entry name" value="SBP"/>
</dbReference>
<gene>
    <name evidence="1" type="ORF">FHR82_003239</name>
</gene>
<protein>
    <submittedName>
        <fullName evidence="1">Xylobiose transport system substrate-binding protein</fullName>
    </submittedName>
</protein>
<sequence length="426" mass="45905">MGLLGAGVGASVLGTSACGTDATSSGGGGGTFQVWVLQEEAQNVAHEGAVDRFNKNSDAKARIVASPNDGYTDKLHVSMGSSSKPDVFYNWGGGSIRTYARDNLLVDLTPYFEKDTAWKDSFLPSVLDAGQIDGKYYGVPARGMQPIILFFNKKVFNDHGVQPPRTWTDLMAAVDRFTSNGIIPFALAGGDAWTELVWPEYLVDRIGGAEVFNRIAAGKKDAWRDPAISTSIDMIRQLVDRGGFGDSYASVRWDGAGASNLIAQGQAAMHLMGSWEYTNQVNDQPEYAKNDQGFIPFPIVEGGVGDPKAIVGNPTNYFSVSKDSAHVEHAIEFLKQEMSSDAYVDQWLKAGDVPAVSGLESRMDNAADPAFAKVVYDMVNQAPTFQLSWDQAIERAQAQPMLDALAKVFLGQMDAAGFVKANEDAA</sequence>